<dbReference type="AlphaFoldDB" id="A0A923LA22"/>
<dbReference type="InterPro" id="IPR027417">
    <property type="entry name" value="P-loop_NTPase"/>
</dbReference>
<dbReference type="GO" id="GO:0016301">
    <property type="term" value="F:kinase activity"/>
    <property type="evidence" value="ECO:0007669"/>
    <property type="project" value="UniProtKB-KW"/>
</dbReference>
<dbReference type="SUPFAM" id="SSF52540">
    <property type="entry name" value="P-loop containing nucleoside triphosphate hydrolases"/>
    <property type="match status" value="1"/>
</dbReference>
<organism evidence="1 2">
    <name type="scientific">Anaerosacchariphilus hominis</name>
    <dbReference type="NCBI Taxonomy" id="2763017"/>
    <lineage>
        <taxon>Bacteria</taxon>
        <taxon>Bacillati</taxon>
        <taxon>Bacillota</taxon>
        <taxon>Clostridia</taxon>
        <taxon>Lachnospirales</taxon>
        <taxon>Lachnospiraceae</taxon>
        <taxon>Anaerosacchariphilus</taxon>
    </lineage>
</organism>
<dbReference type="RefSeq" id="WP_186873389.1">
    <property type="nucleotide sequence ID" value="NZ_JACOOR010000002.1"/>
</dbReference>
<dbReference type="Gene3D" id="3.40.50.300">
    <property type="entry name" value="P-loop containing nucleotide triphosphate hydrolases"/>
    <property type="match status" value="1"/>
</dbReference>
<evidence type="ECO:0000313" key="1">
    <source>
        <dbReference type="EMBL" id="MBC5658669.1"/>
    </source>
</evidence>
<dbReference type="Pfam" id="PF13189">
    <property type="entry name" value="Cytidylate_kin2"/>
    <property type="match status" value="1"/>
</dbReference>
<sequence>MAHKILTIGRQLGSGGRELGERVAERLGVPFFDQNLISMAAERGDLAESYLARFDEKKHNPWMYEMVTGGNKHVPKGASLQEALFKLQGDVIRHISKKTDAVIIGRCADYILRERTDAKVLSVFVSAPMEACIERKMEQKGITEKEAEALIKKVDKDRRKYYEFHTGKDWSDPESYDVYLDSSKQSMEEMTEFLVKRFEEL</sequence>
<dbReference type="EMBL" id="JACOOR010000002">
    <property type="protein sequence ID" value="MBC5658669.1"/>
    <property type="molecule type" value="Genomic_DNA"/>
</dbReference>
<name>A0A923LA22_9FIRM</name>
<proteinExistence type="predicted"/>
<reference evidence="1" key="1">
    <citation type="submission" date="2020-08" db="EMBL/GenBank/DDBJ databases">
        <title>Genome public.</title>
        <authorList>
            <person name="Liu C."/>
            <person name="Sun Q."/>
        </authorList>
    </citation>
    <scope>NUCLEOTIDE SEQUENCE</scope>
    <source>
        <strain evidence="1">NSJ-68</strain>
    </source>
</reference>
<evidence type="ECO:0000313" key="2">
    <source>
        <dbReference type="Proteomes" id="UP000649345"/>
    </source>
</evidence>
<keyword evidence="2" id="KW-1185">Reference proteome</keyword>
<dbReference type="Proteomes" id="UP000649345">
    <property type="component" value="Unassembled WGS sequence"/>
</dbReference>
<accession>A0A923LA22</accession>
<protein>
    <submittedName>
        <fullName evidence="1">Cytidylate kinase-like family protein</fullName>
    </submittedName>
</protein>
<keyword evidence="1" id="KW-0418">Kinase</keyword>
<keyword evidence="1" id="KW-0808">Transferase</keyword>
<comment type="caution">
    <text evidence="1">The sequence shown here is derived from an EMBL/GenBank/DDBJ whole genome shotgun (WGS) entry which is preliminary data.</text>
</comment>
<gene>
    <name evidence="1" type="ORF">H8S44_02595</name>
</gene>